<sequence length="426" mass="43642">MAALMRLLSLSLGFSLLSACSEVFLDYHLPPTQPGLSAVSLESGKSASVPLAQNLLRLLPQVKVQAADLQNLSVYVTLTPAGGGTQRDLRFSAEQLLQGDMAEILNLPVGQYRLAVQLQNSKQEVQASFEKTLSLAADQILTLPFLLEKGEKGSELRISEPEQGASSSPAGALSSESETSSGMDAGAGGGSSSSGLGSSHSAGPAPRNLRILESSSSRLQMVWEAPLNQTVQYYRLYRNGVLVADHLPVTNYTLEGLFADQDYQLSVTAVSAAGESLPLEMKAHTAASNGGGGGGGGGGSGGGSSSGGGAGSAGGQVAVNNPPVIQSLTASKTSLPGVGAPVQLTCLATDEQVLPSTAYTWSCSNCGNASFSSTHGASTVWTAPDLPGTYTIKVQVSDGVNPAAERTQTLVVTQLLADVVVNGVYQ</sequence>
<feature type="signal peptide" evidence="2">
    <location>
        <begin position="1"/>
        <end position="19"/>
    </location>
</feature>
<dbReference type="CDD" id="cd00063">
    <property type="entry name" value="FN3"/>
    <property type="match status" value="1"/>
</dbReference>
<dbReference type="PROSITE" id="PS51257">
    <property type="entry name" value="PROKAR_LIPOPROTEIN"/>
    <property type="match status" value="1"/>
</dbReference>
<protein>
    <recommendedName>
        <fullName evidence="7">Fibronectin type-III domain-containing protein</fullName>
    </recommendedName>
</protein>
<evidence type="ECO:0000259" key="4">
    <source>
        <dbReference type="PROSITE" id="PS50853"/>
    </source>
</evidence>
<keyword evidence="2" id="KW-0732">Signal</keyword>
<reference evidence="5 6" key="1">
    <citation type="submission" date="2017-09" db="EMBL/GenBank/DDBJ databases">
        <title>Depth-based differentiation of microbial function through sediment-hosted aquifers and enrichment of novel symbionts in the deep terrestrial subsurface.</title>
        <authorList>
            <person name="Probst A.J."/>
            <person name="Ladd B."/>
            <person name="Jarett J.K."/>
            <person name="Geller-Mcgrath D.E."/>
            <person name="Sieber C.M."/>
            <person name="Emerson J.B."/>
            <person name="Anantharaman K."/>
            <person name="Thomas B.C."/>
            <person name="Malmstrom R."/>
            <person name="Stieglmeier M."/>
            <person name="Klingl A."/>
            <person name="Woyke T."/>
            <person name="Ryan C.M."/>
            <person name="Banfield J.F."/>
        </authorList>
    </citation>
    <scope>NUCLEOTIDE SEQUENCE [LARGE SCALE GENOMIC DNA]</scope>
    <source>
        <strain evidence="5">CG17_big_fil_post_rev_8_21_14_2_50_48_46</strain>
    </source>
</reference>
<dbReference type="InterPro" id="IPR036116">
    <property type="entry name" value="FN3_sf"/>
</dbReference>
<feature type="region of interest" description="Disordered" evidence="1">
    <location>
        <begin position="154"/>
        <end position="207"/>
    </location>
</feature>
<feature type="compositionally biased region" description="Gly residues" evidence="1">
    <location>
        <begin position="289"/>
        <end position="314"/>
    </location>
</feature>
<feature type="chain" id="PRO_5014818292" description="Fibronectin type-III domain-containing protein" evidence="2">
    <location>
        <begin position="20"/>
        <end position="426"/>
    </location>
</feature>
<evidence type="ECO:0000259" key="3">
    <source>
        <dbReference type="PROSITE" id="PS50835"/>
    </source>
</evidence>
<dbReference type="CDD" id="cd00146">
    <property type="entry name" value="PKD"/>
    <property type="match status" value="1"/>
</dbReference>
<dbReference type="SUPFAM" id="SSF49299">
    <property type="entry name" value="PKD domain"/>
    <property type="match status" value="1"/>
</dbReference>
<dbReference type="PROSITE" id="PS50835">
    <property type="entry name" value="IG_LIKE"/>
    <property type="match status" value="1"/>
</dbReference>
<feature type="domain" description="Ig-like" evidence="3">
    <location>
        <begin position="322"/>
        <end position="426"/>
    </location>
</feature>
<evidence type="ECO:0000256" key="2">
    <source>
        <dbReference type="SAM" id="SignalP"/>
    </source>
</evidence>
<name>A0A2M7G0C1_9BACT</name>
<comment type="caution">
    <text evidence="5">The sequence shown here is derived from an EMBL/GenBank/DDBJ whole genome shotgun (WGS) entry which is preliminary data.</text>
</comment>
<feature type="compositionally biased region" description="Low complexity" evidence="1">
    <location>
        <begin position="193"/>
        <end position="203"/>
    </location>
</feature>
<dbReference type="Proteomes" id="UP000231019">
    <property type="component" value="Unassembled WGS sequence"/>
</dbReference>
<dbReference type="InterPro" id="IPR035986">
    <property type="entry name" value="PKD_dom_sf"/>
</dbReference>
<dbReference type="InterPro" id="IPR007110">
    <property type="entry name" value="Ig-like_dom"/>
</dbReference>
<feature type="compositionally biased region" description="Low complexity" evidence="1">
    <location>
        <begin position="164"/>
        <end position="184"/>
    </location>
</feature>
<organism evidence="5 6">
    <name type="scientific">bacterium (Candidatus Blackallbacteria) CG17_big_fil_post_rev_8_21_14_2_50_48_46</name>
    <dbReference type="NCBI Taxonomy" id="2014261"/>
    <lineage>
        <taxon>Bacteria</taxon>
        <taxon>Candidatus Blackallbacteria</taxon>
    </lineage>
</organism>
<dbReference type="SMART" id="SM00060">
    <property type="entry name" value="FN3"/>
    <property type="match status" value="1"/>
</dbReference>
<evidence type="ECO:0000313" key="6">
    <source>
        <dbReference type="Proteomes" id="UP000231019"/>
    </source>
</evidence>
<evidence type="ECO:0000256" key="1">
    <source>
        <dbReference type="SAM" id="MobiDB-lite"/>
    </source>
</evidence>
<evidence type="ECO:0000313" key="5">
    <source>
        <dbReference type="EMBL" id="PIW15021.1"/>
    </source>
</evidence>
<accession>A0A2M7G0C1</accession>
<evidence type="ECO:0008006" key="7">
    <source>
        <dbReference type="Google" id="ProtNLM"/>
    </source>
</evidence>
<dbReference type="EMBL" id="PFFQ01000054">
    <property type="protein sequence ID" value="PIW15021.1"/>
    <property type="molecule type" value="Genomic_DNA"/>
</dbReference>
<dbReference type="AlphaFoldDB" id="A0A2M7G0C1"/>
<dbReference type="Gene3D" id="2.60.40.10">
    <property type="entry name" value="Immunoglobulins"/>
    <property type="match status" value="2"/>
</dbReference>
<feature type="region of interest" description="Disordered" evidence="1">
    <location>
        <begin position="284"/>
        <end position="315"/>
    </location>
</feature>
<dbReference type="Pfam" id="PF00041">
    <property type="entry name" value="fn3"/>
    <property type="match status" value="1"/>
</dbReference>
<dbReference type="PROSITE" id="PS50853">
    <property type="entry name" value="FN3"/>
    <property type="match status" value="1"/>
</dbReference>
<gene>
    <name evidence="5" type="ORF">COW36_19030</name>
</gene>
<proteinExistence type="predicted"/>
<feature type="domain" description="Fibronectin type-III" evidence="4">
    <location>
        <begin position="205"/>
        <end position="289"/>
    </location>
</feature>
<dbReference type="SUPFAM" id="SSF49265">
    <property type="entry name" value="Fibronectin type III"/>
    <property type="match status" value="1"/>
</dbReference>
<dbReference type="InterPro" id="IPR013783">
    <property type="entry name" value="Ig-like_fold"/>
</dbReference>
<dbReference type="InterPro" id="IPR003961">
    <property type="entry name" value="FN3_dom"/>
</dbReference>